<dbReference type="RefSeq" id="WP_115418377.1">
    <property type="nucleotide sequence ID" value="NZ_CP031358.1"/>
</dbReference>
<dbReference type="AlphaFoldDB" id="A0A345YJG2"/>
<dbReference type="EMBL" id="CP031358">
    <property type="protein sequence ID" value="AXK44064.1"/>
    <property type="molecule type" value="Genomic_DNA"/>
</dbReference>
<keyword evidence="3" id="KW-1185">Reference proteome</keyword>
<feature type="region of interest" description="Disordered" evidence="1">
    <location>
        <begin position="1"/>
        <end position="24"/>
    </location>
</feature>
<organism evidence="2 3">
    <name type="scientific">Erythrobacter aureus</name>
    <dbReference type="NCBI Taxonomy" id="2182384"/>
    <lineage>
        <taxon>Bacteria</taxon>
        <taxon>Pseudomonadati</taxon>
        <taxon>Pseudomonadota</taxon>
        <taxon>Alphaproteobacteria</taxon>
        <taxon>Sphingomonadales</taxon>
        <taxon>Erythrobacteraceae</taxon>
        <taxon>Erythrobacter/Porphyrobacter group</taxon>
        <taxon>Erythrobacter</taxon>
    </lineage>
</organism>
<evidence type="ECO:0000256" key="1">
    <source>
        <dbReference type="SAM" id="MobiDB-lite"/>
    </source>
</evidence>
<dbReference type="KEGG" id="err:DVR09_16560"/>
<evidence type="ECO:0000313" key="3">
    <source>
        <dbReference type="Proteomes" id="UP000254508"/>
    </source>
</evidence>
<name>A0A345YJG2_9SPHN</name>
<proteinExistence type="predicted"/>
<feature type="compositionally biased region" description="Acidic residues" evidence="1">
    <location>
        <begin position="72"/>
        <end position="84"/>
    </location>
</feature>
<gene>
    <name evidence="2" type="ORF">DVR09_16560</name>
</gene>
<geneLocation type="plasmid" evidence="2 3">
    <name>unnamed</name>
</geneLocation>
<reference evidence="2 3" key="1">
    <citation type="submission" date="2018-07" db="EMBL/GenBank/DDBJ databases">
        <title>Genome sequence of Erythrobacter strain YH-07, an antagonistic bacterium isolated from Yellow Sea.</title>
        <authorList>
            <person name="Tang T."/>
            <person name="Liu Q."/>
            <person name="Sun X."/>
        </authorList>
    </citation>
    <scope>NUCLEOTIDE SEQUENCE [LARGE SCALE GENOMIC DNA]</scope>
    <source>
        <strain evidence="2 3">YH-07</strain>
        <plasmid evidence="2 3">unnamed</plasmid>
    </source>
</reference>
<sequence>MPELKAELKAKAHQSTRRDQRPQDHVCWRAMEHIETVEKERDNLRALLKQVDKSWRPKGSGYRGLKKQVDDAVGDEPETTVEGE</sequence>
<protein>
    <submittedName>
        <fullName evidence="2">Uncharacterized protein</fullName>
    </submittedName>
</protein>
<accession>A0A345YJG2</accession>
<dbReference type="Proteomes" id="UP000254508">
    <property type="component" value="Plasmid unnamed"/>
</dbReference>
<feature type="region of interest" description="Disordered" evidence="1">
    <location>
        <begin position="51"/>
        <end position="84"/>
    </location>
</feature>
<evidence type="ECO:0000313" key="2">
    <source>
        <dbReference type="EMBL" id="AXK44064.1"/>
    </source>
</evidence>
<keyword evidence="2" id="KW-0614">Plasmid</keyword>